<evidence type="ECO:0000256" key="6">
    <source>
        <dbReference type="ARBA" id="ARBA00023242"/>
    </source>
</evidence>
<protein>
    <recommendedName>
        <fullName evidence="11">Homeobox-leucine zipper protein</fullName>
    </recommendedName>
    <alternativeName>
        <fullName evidence="11">HD-ZIP protein</fullName>
    </alternativeName>
    <alternativeName>
        <fullName evidence="11">Homeodomain transcription factor</fullName>
    </alternativeName>
</protein>
<evidence type="ECO:0000256" key="9">
    <source>
        <dbReference type="PROSITE-ProRule" id="PRU00108"/>
    </source>
</evidence>
<dbReference type="PANTHER" id="PTHR24326:SF122">
    <property type="entry name" value="HOMEOBOX-LEUCINE ZIPPER PROTEIN HOX6"/>
    <property type="match status" value="1"/>
</dbReference>
<dbReference type="PROSITE" id="PS50071">
    <property type="entry name" value="HOMEOBOX_2"/>
    <property type="match status" value="1"/>
</dbReference>
<dbReference type="AlphaFoldDB" id="A0AAD3TDG2"/>
<evidence type="ECO:0000256" key="8">
    <source>
        <dbReference type="ARBA" id="ARBA00058361"/>
    </source>
</evidence>
<dbReference type="Gene3D" id="1.10.10.60">
    <property type="entry name" value="Homeodomain-like"/>
    <property type="match status" value="1"/>
</dbReference>
<evidence type="ECO:0000259" key="14">
    <source>
        <dbReference type="PROSITE" id="PS50071"/>
    </source>
</evidence>
<dbReference type="GO" id="GO:0009414">
    <property type="term" value="P:response to water deprivation"/>
    <property type="evidence" value="ECO:0007669"/>
    <property type="project" value="UniProtKB-ARBA"/>
</dbReference>
<feature type="compositionally biased region" description="Basic residues" evidence="13">
    <location>
        <begin position="27"/>
        <end position="37"/>
    </location>
</feature>
<name>A0AAD3TDG2_NEPGR</name>
<dbReference type="InterPro" id="IPR045224">
    <property type="entry name" value="HDZip_class_I_plant"/>
</dbReference>
<feature type="region of interest" description="Disordered" evidence="13">
    <location>
        <begin position="1"/>
        <end position="41"/>
    </location>
</feature>
<dbReference type="GO" id="GO:0000976">
    <property type="term" value="F:transcription cis-regulatory region binding"/>
    <property type="evidence" value="ECO:0007669"/>
    <property type="project" value="UniProtKB-ARBA"/>
</dbReference>
<dbReference type="PANTHER" id="PTHR24326">
    <property type="entry name" value="HOMEOBOX-LEUCINE ZIPPER PROTEIN"/>
    <property type="match status" value="1"/>
</dbReference>
<accession>A0AAD3TDG2</accession>
<dbReference type="CDD" id="cd00086">
    <property type="entry name" value="homeodomain"/>
    <property type="match status" value="1"/>
</dbReference>
<keyword evidence="3 9" id="KW-0238">DNA-binding</keyword>
<dbReference type="InterPro" id="IPR001356">
    <property type="entry name" value="HD"/>
</dbReference>
<evidence type="ECO:0000256" key="13">
    <source>
        <dbReference type="SAM" id="MobiDB-lite"/>
    </source>
</evidence>
<evidence type="ECO:0000256" key="1">
    <source>
        <dbReference type="ARBA" id="ARBA00004123"/>
    </source>
</evidence>
<dbReference type="InterPro" id="IPR003106">
    <property type="entry name" value="Leu_zip_homeo"/>
</dbReference>
<dbReference type="Pfam" id="PF00046">
    <property type="entry name" value="Homeodomain"/>
    <property type="match status" value="1"/>
</dbReference>
<organism evidence="15 16">
    <name type="scientific">Nepenthes gracilis</name>
    <name type="common">Slender pitcher plant</name>
    <dbReference type="NCBI Taxonomy" id="150966"/>
    <lineage>
        <taxon>Eukaryota</taxon>
        <taxon>Viridiplantae</taxon>
        <taxon>Streptophyta</taxon>
        <taxon>Embryophyta</taxon>
        <taxon>Tracheophyta</taxon>
        <taxon>Spermatophyta</taxon>
        <taxon>Magnoliopsida</taxon>
        <taxon>eudicotyledons</taxon>
        <taxon>Gunneridae</taxon>
        <taxon>Pentapetalae</taxon>
        <taxon>Caryophyllales</taxon>
        <taxon>Nepenthaceae</taxon>
        <taxon>Nepenthes</taxon>
    </lineage>
</organism>
<dbReference type="PROSITE" id="PS00027">
    <property type="entry name" value="HOMEOBOX_1"/>
    <property type="match status" value="1"/>
</dbReference>
<feature type="coiled-coil region" evidence="12">
    <location>
        <begin position="82"/>
        <end position="137"/>
    </location>
</feature>
<proteinExistence type="inferred from homology"/>
<dbReference type="InterPro" id="IPR017970">
    <property type="entry name" value="Homeobox_CS"/>
</dbReference>
<dbReference type="GO" id="GO:0009737">
    <property type="term" value="P:response to abscisic acid"/>
    <property type="evidence" value="ECO:0007669"/>
    <property type="project" value="UniProtKB-ARBA"/>
</dbReference>
<dbReference type="SMART" id="SM00389">
    <property type="entry name" value="HOX"/>
    <property type="match status" value="1"/>
</dbReference>
<dbReference type="SUPFAM" id="SSF46689">
    <property type="entry name" value="Homeodomain-like"/>
    <property type="match status" value="1"/>
</dbReference>
<feature type="domain" description="Homeobox" evidence="14">
    <location>
        <begin position="30"/>
        <end position="90"/>
    </location>
</feature>
<evidence type="ECO:0000313" key="16">
    <source>
        <dbReference type="Proteomes" id="UP001279734"/>
    </source>
</evidence>
<keyword evidence="6 9" id="KW-0539">Nucleus</keyword>
<evidence type="ECO:0000256" key="3">
    <source>
        <dbReference type="ARBA" id="ARBA00023125"/>
    </source>
</evidence>
<evidence type="ECO:0000256" key="4">
    <source>
        <dbReference type="ARBA" id="ARBA00023155"/>
    </source>
</evidence>
<evidence type="ECO:0000313" key="15">
    <source>
        <dbReference type="EMBL" id="GMH28083.1"/>
    </source>
</evidence>
<evidence type="ECO:0000256" key="2">
    <source>
        <dbReference type="ARBA" id="ARBA00023015"/>
    </source>
</evidence>
<dbReference type="GO" id="GO:0045893">
    <property type="term" value="P:positive regulation of DNA-templated transcription"/>
    <property type="evidence" value="ECO:0007669"/>
    <property type="project" value="TreeGrafter"/>
</dbReference>
<dbReference type="GO" id="GO:0005634">
    <property type="term" value="C:nucleus"/>
    <property type="evidence" value="ECO:0007669"/>
    <property type="project" value="UniProtKB-SubCell"/>
</dbReference>
<dbReference type="EMBL" id="BSYO01000034">
    <property type="protein sequence ID" value="GMH28083.1"/>
    <property type="molecule type" value="Genomic_DNA"/>
</dbReference>
<feature type="DNA-binding region" description="Homeobox" evidence="9">
    <location>
        <begin position="32"/>
        <end position="91"/>
    </location>
</feature>
<comment type="subcellular location">
    <subcellularLocation>
        <location evidence="1 9 10">Nucleus</location>
    </subcellularLocation>
</comment>
<comment type="similarity">
    <text evidence="7 11">Belongs to the HD-ZIP homeobox family. Class I subfamily.</text>
</comment>
<comment type="function">
    <text evidence="8">Probable transcription activator that may act as growth regulators in response to water deficit.</text>
</comment>
<keyword evidence="16" id="KW-1185">Reference proteome</keyword>
<comment type="caution">
    <text evidence="15">The sequence shown here is derived from an EMBL/GenBank/DDBJ whole genome shotgun (WGS) entry which is preliminary data.</text>
</comment>
<evidence type="ECO:0000256" key="7">
    <source>
        <dbReference type="ARBA" id="ARBA00025748"/>
    </source>
</evidence>
<dbReference type="InterPro" id="IPR009057">
    <property type="entry name" value="Homeodomain-like_sf"/>
</dbReference>
<dbReference type="Proteomes" id="UP001279734">
    <property type="component" value="Unassembled WGS sequence"/>
</dbReference>
<comment type="function">
    <text evidence="11">Transcription factor.</text>
</comment>
<dbReference type="FunFam" id="1.10.10.60:FF:000293">
    <property type="entry name" value="Homeobox-leucine zipper protein ATHB-7"/>
    <property type="match status" value="1"/>
</dbReference>
<keyword evidence="5 11" id="KW-0804">Transcription</keyword>
<reference evidence="15" key="1">
    <citation type="submission" date="2023-05" db="EMBL/GenBank/DDBJ databases">
        <title>Nepenthes gracilis genome sequencing.</title>
        <authorList>
            <person name="Fukushima K."/>
        </authorList>
    </citation>
    <scope>NUCLEOTIDE SEQUENCE</scope>
    <source>
        <strain evidence="15">SING2019-196</strain>
    </source>
</reference>
<evidence type="ECO:0000256" key="12">
    <source>
        <dbReference type="SAM" id="Coils"/>
    </source>
</evidence>
<keyword evidence="12" id="KW-0175">Coiled coil</keyword>
<evidence type="ECO:0000256" key="10">
    <source>
        <dbReference type="RuleBase" id="RU000682"/>
    </source>
</evidence>
<keyword evidence="4 9" id="KW-0371">Homeobox</keyword>
<dbReference type="Pfam" id="PF02183">
    <property type="entry name" value="HALZ"/>
    <property type="match status" value="1"/>
</dbReference>
<dbReference type="GO" id="GO:0000981">
    <property type="term" value="F:DNA-binding transcription factor activity, RNA polymerase II-specific"/>
    <property type="evidence" value="ECO:0007669"/>
    <property type="project" value="UniProtKB-UniRule"/>
</dbReference>
<evidence type="ECO:0000256" key="11">
    <source>
        <dbReference type="RuleBase" id="RU369038"/>
    </source>
</evidence>
<dbReference type="InterPro" id="IPR000047">
    <property type="entry name" value="HTH_motif"/>
</dbReference>
<evidence type="ECO:0000256" key="5">
    <source>
        <dbReference type="ARBA" id="ARBA00023163"/>
    </source>
</evidence>
<keyword evidence="2 11" id="KW-0805">Transcription regulation</keyword>
<feature type="compositionally biased region" description="Basic and acidic residues" evidence="13">
    <location>
        <begin position="16"/>
        <end position="26"/>
    </location>
</feature>
<dbReference type="PRINTS" id="PR00031">
    <property type="entry name" value="HTHREPRESSR"/>
</dbReference>
<gene>
    <name evidence="15" type="ORF">Nepgr_029926</name>
</gene>
<sequence>MERRELSPETAEAEVDEHISSHEQTPKPRKRKSRNKRRFSDEQVRSLETIFELETKLDPRRKAQVARDLGLQPRQVAIWFQNKRARWKSKEIEKKYRALEANYETLKSRVETAKNEKESLFLQLQELRNRLEKSREGRSCSEEFAGDGIDVRRQTEEITVGGFAAELSMIEEELDHQRGAIYSEDDKSGNIAYLGEEEPQILETNEDGDSCLAAAAAAAAAASKWCGFDAGSLFDQSSSSSHWWDSWT</sequence>